<proteinExistence type="predicted"/>
<comment type="caution">
    <text evidence="1">The sequence shown here is derived from an EMBL/GenBank/DDBJ whole genome shotgun (WGS) entry which is preliminary data.</text>
</comment>
<accession>A0A397BW05</accession>
<name>A0A397BW05_APHAT</name>
<dbReference type="Proteomes" id="UP000266239">
    <property type="component" value="Unassembled WGS sequence"/>
</dbReference>
<gene>
    <name evidence="1" type="ORF">DYB25_013429</name>
</gene>
<sequence>MVSFGSVPVESSGPARWSGGKVLLGVSSEDICGGWWGTRLVSGPEGFRVQRGHLAEAAFLQEARIEGVEGGTGSRD</sequence>
<evidence type="ECO:0000313" key="2">
    <source>
        <dbReference type="Proteomes" id="UP000266239"/>
    </source>
</evidence>
<evidence type="ECO:0000313" key="1">
    <source>
        <dbReference type="EMBL" id="RHY29629.1"/>
    </source>
</evidence>
<organism evidence="1 2">
    <name type="scientific">Aphanomyces astaci</name>
    <name type="common">Crayfish plague agent</name>
    <dbReference type="NCBI Taxonomy" id="112090"/>
    <lineage>
        <taxon>Eukaryota</taxon>
        <taxon>Sar</taxon>
        <taxon>Stramenopiles</taxon>
        <taxon>Oomycota</taxon>
        <taxon>Saprolegniomycetes</taxon>
        <taxon>Saprolegniales</taxon>
        <taxon>Verrucalvaceae</taxon>
        <taxon>Aphanomyces</taxon>
    </lineage>
</organism>
<dbReference type="EMBL" id="QUTA01001921">
    <property type="protein sequence ID" value="RHY29629.1"/>
    <property type="molecule type" value="Genomic_DNA"/>
</dbReference>
<dbReference type="AlphaFoldDB" id="A0A397BW05"/>
<protein>
    <submittedName>
        <fullName evidence="1">Uncharacterized protein</fullName>
    </submittedName>
</protein>
<reference evidence="1 2" key="1">
    <citation type="submission" date="2018-08" db="EMBL/GenBank/DDBJ databases">
        <title>Aphanomyces genome sequencing and annotation.</title>
        <authorList>
            <person name="Minardi D."/>
            <person name="Oidtmann B."/>
            <person name="Van Der Giezen M."/>
            <person name="Studholme D.J."/>
        </authorList>
    </citation>
    <scope>NUCLEOTIDE SEQUENCE [LARGE SCALE GENOMIC DNA]</scope>
    <source>
        <strain evidence="1 2">Yx</strain>
    </source>
</reference>